<reference evidence="2 3" key="1">
    <citation type="journal article" date="2024" name="G3 (Bethesda)">
        <title>Genome assembly of Hibiscus sabdariffa L. provides insights into metabolisms of medicinal natural products.</title>
        <authorList>
            <person name="Kim T."/>
        </authorList>
    </citation>
    <scope>NUCLEOTIDE SEQUENCE [LARGE SCALE GENOMIC DNA]</scope>
    <source>
        <strain evidence="2">TK-2024</strain>
        <tissue evidence="2">Old leaves</tissue>
    </source>
</reference>
<proteinExistence type="predicted"/>
<organism evidence="2 3">
    <name type="scientific">Hibiscus sabdariffa</name>
    <name type="common">roselle</name>
    <dbReference type="NCBI Taxonomy" id="183260"/>
    <lineage>
        <taxon>Eukaryota</taxon>
        <taxon>Viridiplantae</taxon>
        <taxon>Streptophyta</taxon>
        <taxon>Embryophyta</taxon>
        <taxon>Tracheophyta</taxon>
        <taxon>Spermatophyta</taxon>
        <taxon>Magnoliopsida</taxon>
        <taxon>eudicotyledons</taxon>
        <taxon>Gunneridae</taxon>
        <taxon>Pentapetalae</taxon>
        <taxon>rosids</taxon>
        <taxon>malvids</taxon>
        <taxon>Malvales</taxon>
        <taxon>Malvaceae</taxon>
        <taxon>Malvoideae</taxon>
        <taxon>Hibiscus</taxon>
    </lineage>
</organism>
<keyword evidence="3" id="KW-1185">Reference proteome</keyword>
<name>A0ABR1Z9A7_9ROSI</name>
<dbReference type="EMBL" id="JBBPBN010002189">
    <property type="protein sequence ID" value="KAK8476536.1"/>
    <property type="molecule type" value="Genomic_DNA"/>
</dbReference>
<feature type="region of interest" description="Disordered" evidence="1">
    <location>
        <begin position="45"/>
        <end position="72"/>
    </location>
</feature>
<evidence type="ECO:0000256" key="1">
    <source>
        <dbReference type="SAM" id="MobiDB-lite"/>
    </source>
</evidence>
<sequence>MTSQAAASTAAAPFAVAPVAVPVKHHHQRKALATLYALTGMESREGHWSPTKMAPKLSGGTQMLQIGDESIP</sequence>
<evidence type="ECO:0000313" key="3">
    <source>
        <dbReference type="Proteomes" id="UP001396334"/>
    </source>
</evidence>
<protein>
    <submittedName>
        <fullName evidence="2">Uncharacterized protein</fullName>
    </submittedName>
</protein>
<dbReference type="Proteomes" id="UP001396334">
    <property type="component" value="Unassembled WGS sequence"/>
</dbReference>
<comment type="caution">
    <text evidence="2">The sequence shown here is derived from an EMBL/GenBank/DDBJ whole genome shotgun (WGS) entry which is preliminary data.</text>
</comment>
<accession>A0ABR1Z9A7</accession>
<gene>
    <name evidence="2" type="ORF">V6N11_033700</name>
</gene>
<evidence type="ECO:0000313" key="2">
    <source>
        <dbReference type="EMBL" id="KAK8476536.1"/>
    </source>
</evidence>